<proteinExistence type="predicted"/>
<evidence type="ECO:0000313" key="1">
    <source>
        <dbReference type="EMBL" id="KAK7480850.1"/>
    </source>
</evidence>
<reference evidence="1 2" key="1">
    <citation type="journal article" date="2023" name="Sci. Data">
        <title>Genome assembly of the Korean intertidal mud-creeper Batillaria attramentaria.</title>
        <authorList>
            <person name="Patra A.K."/>
            <person name="Ho P.T."/>
            <person name="Jun S."/>
            <person name="Lee S.J."/>
            <person name="Kim Y."/>
            <person name="Won Y.J."/>
        </authorList>
    </citation>
    <scope>NUCLEOTIDE SEQUENCE [LARGE SCALE GENOMIC DNA]</scope>
    <source>
        <strain evidence="1">Wonlab-2016</strain>
    </source>
</reference>
<dbReference type="Proteomes" id="UP001519460">
    <property type="component" value="Unassembled WGS sequence"/>
</dbReference>
<evidence type="ECO:0000313" key="2">
    <source>
        <dbReference type="Proteomes" id="UP001519460"/>
    </source>
</evidence>
<gene>
    <name evidence="1" type="ORF">BaRGS_00027936</name>
</gene>
<dbReference type="AlphaFoldDB" id="A0ABD0K1Y1"/>
<dbReference type="EMBL" id="JACVVK020000273">
    <property type="protein sequence ID" value="KAK7480850.1"/>
    <property type="molecule type" value="Genomic_DNA"/>
</dbReference>
<organism evidence="1 2">
    <name type="scientific">Batillaria attramentaria</name>
    <dbReference type="NCBI Taxonomy" id="370345"/>
    <lineage>
        <taxon>Eukaryota</taxon>
        <taxon>Metazoa</taxon>
        <taxon>Spiralia</taxon>
        <taxon>Lophotrochozoa</taxon>
        <taxon>Mollusca</taxon>
        <taxon>Gastropoda</taxon>
        <taxon>Caenogastropoda</taxon>
        <taxon>Sorbeoconcha</taxon>
        <taxon>Cerithioidea</taxon>
        <taxon>Batillariidae</taxon>
        <taxon>Batillaria</taxon>
    </lineage>
</organism>
<comment type="caution">
    <text evidence="1">The sequence shown here is derived from an EMBL/GenBank/DDBJ whole genome shotgun (WGS) entry which is preliminary data.</text>
</comment>
<keyword evidence="2" id="KW-1185">Reference proteome</keyword>
<protein>
    <submittedName>
        <fullName evidence="1">Uncharacterized protein</fullName>
    </submittedName>
</protein>
<name>A0ABD0K1Y1_9CAEN</name>
<accession>A0ABD0K1Y1</accession>
<sequence>MRRIRLEHLVSIVSGLRLRGVRRSRNSSLHRFFQPPPSSATLSLGGPASFFPQASTQGLQHSTIICWFPPQHMADPVPPSLPHFVTGLLFLCHLQNCFV</sequence>